<evidence type="ECO:0000256" key="10">
    <source>
        <dbReference type="SAM" id="Coils"/>
    </source>
</evidence>
<dbReference type="AlphaFoldDB" id="A0A1Y1VTZ2"/>
<reference evidence="12 13" key="1">
    <citation type="submission" date="2016-07" db="EMBL/GenBank/DDBJ databases">
        <title>Pervasive Adenine N6-methylation of Active Genes in Fungi.</title>
        <authorList>
            <consortium name="DOE Joint Genome Institute"/>
            <person name="Mondo S.J."/>
            <person name="Dannebaum R.O."/>
            <person name="Kuo R.C."/>
            <person name="Labutti K."/>
            <person name="Haridas S."/>
            <person name="Kuo A."/>
            <person name="Salamov A."/>
            <person name="Ahrendt S.R."/>
            <person name="Lipzen A."/>
            <person name="Sullivan W."/>
            <person name="Andreopoulos W.B."/>
            <person name="Clum A."/>
            <person name="Lindquist E."/>
            <person name="Daum C."/>
            <person name="Ramamoorthy G.K."/>
            <person name="Gryganskyi A."/>
            <person name="Culley D."/>
            <person name="Magnuson J.K."/>
            <person name="James T.Y."/>
            <person name="O'Malley M.A."/>
            <person name="Stajich J.E."/>
            <person name="Spatafora J.W."/>
            <person name="Visel A."/>
            <person name="Grigoriev I.V."/>
        </authorList>
    </citation>
    <scope>NUCLEOTIDE SEQUENCE [LARGE SCALE GENOMIC DNA]</scope>
    <source>
        <strain evidence="12 13">CBS 931.73</strain>
    </source>
</reference>
<dbReference type="InterPro" id="IPR027267">
    <property type="entry name" value="AH/BAR_dom_sf"/>
</dbReference>
<evidence type="ECO:0000256" key="2">
    <source>
        <dbReference type="ARBA" id="ARBA00004496"/>
    </source>
</evidence>
<evidence type="ECO:0000313" key="13">
    <source>
        <dbReference type="Proteomes" id="UP000193498"/>
    </source>
</evidence>
<evidence type="ECO:0000256" key="3">
    <source>
        <dbReference type="ARBA" id="ARBA00010883"/>
    </source>
</evidence>
<keyword evidence="10" id="KW-0175">Coiled coil</keyword>
<dbReference type="PANTHER" id="PTHR45949:SF2">
    <property type="entry name" value="SORTING NEXIN-4"/>
    <property type="match status" value="1"/>
</dbReference>
<dbReference type="GO" id="GO:0000407">
    <property type="term" value="C:phagophore assembly site"/>
    <property type="evidence" value="ECO:0007669"/>
    <property type="project" value="TreeGrafter"/>
</dbReference>
<organism evidence="12 13">
    <name type="scientific">Basidiobolus meristosporus CBS 931.73</name>
    <dbReference type="NCBI Taxonomy" id="1314790"/>
    <lineage>
        <taxon>Eukaryota</taxon>
        <taxon>Fungi</taxon>
        <taxon>Fungi incertae sedis</taxon>
        <taxon>Zoopagomycota</taxon>
        <taxon>Entomophthoromycotina</taxon>
        <taxon>Basidiobolomycetes</taxon>
        <taxon>Basidiobolales</taxon>
        <taxon>Basidiobolaceae</taxon>
        <taxon>Basidiobolus</taxon>
    </lineage>
</organism>
<dbReference type="InterPro" id="IPR036871">
    <property type="entry name" value="PX_dom_sf"/>
</dbReference>
<gene>
    <name evidence="12" type="ORF">K493DRAFT_294610</name>
</gene>
<dbReference type="GO" id="GO:0000422">
    <property type="term" value="P:autophagy of mitochondrion"/>
    <property type="evidence" value="ECO:0007669"/>
    <property type="project" value="TreeGrafter"/>
</dbReference>
<evidence type="ECO:0000256" key="7">
    <source>
        <dbReference type="ARBA" id="ARBA00023136"/>
    </source>
</evidence>
<dbReference type="GO" id="GO:0035091">
    <property type="term" value="F:phosphatidylinositol binding"/>
    <property type="evidence" value="ECO:0007669"/>
    <property type="project" value="InterPro"/>
</dbReference>
<dbReference type="EMBL" id="MCFE01001177">
    <property type="protein sequence ID" value="ORX64778.1"/>
    <property type="molecule type" value="Genomic_DNA"/>
</dbReference>
<evidence type="ECO:0000256" key="5">
    <source>
        <dbReference type="ARBA" id="ARBA00022490"/>
    </source>
</evidence>
<dbReference type="FunCoup" id="A0A1Y1VTZ2">
    <property type="interactions" value="309"/>
</dbReference>
<dbReference type="Proteomes" id="UP000193498">
    <property type="component" value="Unassembled WGS sequence"/>
</dbReference>
<dbReference type="OrthoDB" id="205639at2759"/>
<dbReference type="Gene3D" id="3.30.1520.10">
    <property type="entry name" value="Phox-like domain"/>
    <property type="match status" value="1"/>
</dbReference>
<evidence type="ECO:0000259" key="11">
    <source>
        <dbReference type="PROSITE" id="PS50195"/>
    </source>
</evidence>
<dbReference type="Gene3D" id="1.20.1270.60">
    <property type="entry name" value="Arfaptin homology (AH) domain/BAR domain"/>
    <property type="match status" value="1"/>
</dbReference>
<keyword evidence="7" id="KW-0472">Membrane</keyword>
<dbReference type="InParanoid" id="A0A1Y1VTZ2"/>
<dbReference type="STRING" id="1314790.A0A1Y1VTZ2"/>
<accession>A0A1Y1VTZ2</accession>
<feature type="domain" description="PX" evidence="11">
    <location>
        <begin position="1"/>
        <end position="122"/>
    </location>
</feature>
<keyword evidence="5" id="KW-0963">Cytoplasm</keyword>
<dbReference type="Pfam" id="PF09325">
    <property type="entry name" value="Vps5"/>
    <property type="match status" value="1"/>
</dbReference>
<dbReference type="GO" id="GO:0015031">
    <property type="term" value="P:protein transport"/>
    <property type="evidence" value="ECO:0007669"/>
    <property type="project" value="TreeGrafter"/>
</dbReference>
<dbReference type="GO" id="GO:0005769">
    <property type="term" value="C:early endosome"/>
    <property type="evidence" value="ECO:0007669"/>
    <property type="project" value="TreeGrafter"/>
</dbReference>
<dbReference type="InterPro" id="IPR015404">
    <property type="entry name" value="Vps5_C"/>
</dbReference>
<feature type="coiled-coil region" evidence="10">
    <location>
        <begin position="304"/>
        <end position="331"/>
    </location>
</feature>
<dbReference type="SUPFAM" id="SSF64268">
    <property type="entry name" value="PX domain"/>
    <property type="match status" value="1"/>
</dbReference>
<comment type="subcellular location">
    <subcellularLocation>
        <location evidence="2">Cytoplasm</location>
    </subcellularLocation>
    <subcellularLocation>
        <location evidence="1">Endomembrane system</location>
        <topology evidence="1">Peripheral membrane protein</topology>
    </subcellularLocation>
</comment>
<evidence type="ECO:0000256" key="1">
    <source>
        <dbReference type="ARBA" id="ARBA00004184"/>
    </source>
</evidence>
<comment type="caution">
    <text evidence="12">The sequence shown here is derived from an EMBL/GenBank/DDBJ whole genome shotgun (WGS) entry which is preliminary data.</text>
</comment>
<dbReference type="PROSITE" id="PS50195">
    <property type="entry name" value="PX"/>
    <property type="match status" value="1"/>
</dbReference>
<dbReference type="SMART" id="SM00312">
    <property type="entry name" value="PX"/>
    <property type="match status" value="1"/>
</dbReference>
<proteinExistence type="inferred from homology"/>
<dbReference type="GO" id="GO:0032456">
    <property type="term" value="P:endocytic recycling"/>
    <property type="evidence" value="ECO:0007669"/>
    <property type="project" value="TreeGrafter"/>
</dbReference>
<dbReference type="GO" id="GO:0034727">
    <property type="term" value="P:piecemeal microautophagy of the nucleus"/>
    <property type="evidence" value="ECO:0007669"/>
    <property type="project" value="TreeGrafter"/>
</dbReference>
<evidence type="ECO:0000256" key="9">
    <source>
        <dbReference type="ARBA" id="ARBA00041273"/>
    </source>
</evidence>
<dbReference type="InterPro" id="IPR001683">
    <property type="entry name" value="PX_dom"/>
</dbReference>
<comment type="similarity">
    <text evidence="3">Belongs to the sorting nexin family.</text>
</comment>
<evidence type="ECO:0000256" key="4">
    <source>
        <dbReference type="ARBA" id="ARBA00022448"/>
    </source>
</evidence>
<dbReference type="GO" id="GO:0061709">
    <property type="term" value="P:reticulophagy"/>
    <property type="evidence" value="ECO:0007669"/>
    <property type="project" value="TreeGrafter"/>
</dbReference>
<dbReference type="PANTHER" id="PTHR45949">
    <property type="entry name" value="SORTING NEXIN-4"/>
    <property type="match status" value="1"/>
</dbReference>
<evidence type="ECO:0000256" key="6">
    <source>
        <dbReference type="ARBA" id="ARBA00023121"/>
    </source>
</evidence>
<sequence>MQISITQPHKEYEGTTAQHISYLITTQTELKTFPKSECQVRRRFQEFVWLYNTLVDEYPASMVPPLPGKHRMEYFKGDRFGEEFVEKRKDSLERFLQRVARHPTLQKSVCLRNFLTAEKLSTTAPKGEGALENLGEVLINAFTKVQKHDERFLEIKESVEKFSENLHTIERLHQKIFKKQMELEPDYAALETEIKALSQLETRIAEPLLKFASAIEKQAEVTKEMIGSEEAGFLSQIHEYISYCTNVKGVMKLREQKQIDFEELSVLLDQQKSEREKLVNHGRTSGISSFLKGKYDEIKGVDQEKSRQQKLEKVEAKVKELEREVDSSGDLASRFSEEVLKEFAIFQTSKTIDLKDSFHNYCNSQMDYYKSGISIWEEIIPILEGIQPQ</sequence>
<evidence type="ECO:0000313" key="12">
    <source>
        <dbReference type="EMBL" id="ORX64778.1"/>
    </source>
</evidence>
<dbReference type="Pfam" id="PF00787">
    <property type="entry name" value="PX"/>
    <property type="match status" value="1"/>
</dbReference>
<keyword evidence="13" id="KW-1185">Reference proteome</keyword>
<keyword evidence="4" id="KW-0813">Transport</keyword>
<evidence type="ECO:0000256" key="8">
    <source>
        <dbReference type="ARBA" id="ARBA00040748"/>
    </source>
</evidence>
<keyword evidence="6" id="KW-0446">Lipid-binding</keyword>
<protein>
    <recommendedName>
        <fullName evidence="8">Sorting nexin-4</fullName>
    </recommendedName>
    <alternativeName>
        <fullName evidence="9">Autophagy-related protein 24</fullName>
    </alternativeName>
</protein>
<dbReference type="SUPFAM" id="SSF103657">
    <property type="entry name" value="BAR/IMD domain-like"/>
    <property type="match status" value="1"/>
</dbReference>
<name>A0A1Y1VTZ2_9FUNG</name>